<comment type="similarity">
    <text evidence="1">Belongs to the MreC family.</text>
</comment>
<dbReference type="PANTHER" id="PTHR34138:SF1">
    <property type="entry name" value="CELL SHAPE-DETERMINING PROTEIN MREC"/>
    <property type="match status" value="1"/>
</dbReference>
<keyword evidence="7" id="KW-1185">Reference proteome</keyword>
<name>A0A5K7SCL1_9BACT</name>
<dbReference type="Gene3D" id="2.40.10.350">
    <property type="entry name" value="Rod shape-determining protein MreC, domain 2"/>
    <property type="match status" value="1"/>
</dbReference>
<dbReference type="Pfam" id="PF04085">
    <property type="entry name" value="MreC"/>
    <property type="match status" value="1"/>
</dbReference>
<dbReference type="NCBIfam" id="NF010532">
    <property type="entry name" value="PRK13922.9-3"/>
    <property type="match status" value="1"/>
</dbReference>
<dbReference type="Gene3D" id="2.40.10.340">
    <property type="entry name" value="Rod shape-determining protein MreC, domain 1"/>
    <property type="match status" value="1"/>
</dbReference>
<dbReference type="InterPro" id="IPR055342">
    <property type="entry name" value="MreC_beta-barrel_core"/>
</dbReference>
<dbReference type="InterPro" id="IPR042177">
    <property type="entry name" value="Cell/Rod_1"/>
</dbReference>
<proteinExistence type="inferred from homology"/>
<keyword evidence="3" id="KW-0133">Cell shape</keyword>
<dbReference type="InterPro" id="IPR007221">
    <property type="entry name" value="MreC"/>
</dbReference>
<dbReference type="GO" id="GO:0008360">
    <property type="term" value="P:regulation of cell shape"/>
    <property type="evidence" value="ECO:0007669"/>
    <property type="project" value="UniProtKB-KW"/>
</dbReference>
<gene>
    <name evidence="6" type="ORF">AQPE_3517</name>
</gene>
<feature type="domain" description="Rod shape-determining protein MreC beta-barrel core" evidence="5">
    <location>
        <begin position="97"/>
        <end position="245"/>
    </location>
</feature>
<evidence type="ECO:0000256" key="3">
    <source>
        <dbReference type="ARBA" id="ARBA00022960"/>
    </source>
</evidence>
<evidence type="ECO:0000259" key="5">
    <source>
        <dbReference type="Pfam" id="PF04085"/>
    </source>
</evidence>
<protein>
    <recommendedName>
        <fullName evidence="2">Cell shape-determining protein MreC</fullName>
    </recommendedName>
    <alternativeName>
        <fullName evidence="4">Cell shape protein MreC</fullName>
    </alternativeName>
</protein>
<reference evidence="6" key="1">
    <citation type="journal article" date="2020" name="Int. J. Syst. Evol. Microbiol.">
        <title>Aquipluma nitroreducens gen. nov. sp. nov., a novel facultatively anaerobic bacterium isolated from a freshwater lake.</title>
        <authorList>
            <person name="Watanabe M."/>
            <person name="Kojima H."/>
            <person name="Fukui M."/>
        </authorList>
    </citation>
    <scope>NUCLEOTIDE SEQUENCE</scope>
    <source>
        <strain evidence="6">MeG22</strain>
    </source>
</reference>
<evidence type="ECO:0000256" key="2">
    <source>
        <dbReference type="ARBA" id="ARBA00013855"/>
    </source>
</evidence>
<dbReference type="EMBL" id="AP018694">
    <property type="protein sequence ID" value="BBE19332.1"/>
    <property type="molecule type" value="Genomic_DNA"/>
</dbReference>
<evidence type="ECO:0000313" key="7">
    <source>
        <dbReference type="Proteomes" id="UP001193389"/>
    </source>
</evidence>
<accession>A0A5K7SCL1</accession>
<evidence type="ECO:0000256" key="4">
    <source>
        <dbReference type="ARBA" id="ARBA00032089"/>
    </source>
</evidence>
<dbReference type="GO" id="GO:0005886">
    <property type="term" value="C:plasma membrane"/>
    <property type="evidence" value="ECO:0007669"/>
    <property type="project" value="TreeGrafter"/>
</dbReference>
<evidence type="ECO:0000313" key="6">
    <source>
        <dbReference type="EMBL" id="BBE19332.1"/>
    </source>
</evidence>
<organism evidence="6 7">
    <name type="scientific">Aquipluma nitroreducens</name>
    <dbReference type="NCBI Taxonomy" id="2010828"/>
    <lineage>
        <taxon>Bacteria</taxon>
        <taxon>Pseudomonadati</taxon>
        <taxon>Bacteroidota</taxon>
        <taxon>Bacteroidia</taxon>
        <taxon>Marinilabiliales</taxon>
        <taxon>Prolixibacteraceae</taxon>
        <taxon>Aquipluma</taxon>
    </lineage>
</organism>
<dbReference type="KEGG" id="anf:AQPE_3517"/>
<dbReference type="AlphaFoldDB" id="A0A5K7SCL1"/>
<evidence type="ECO:0000256" key="1">
    <source>
        <dbReference type="ARBA" id="ARBA00009369"/>
    </source>
</evidence>
<dbReference type="InterPro" id="IPR042175">
    <property type="entry name" value="Cell/Rod_MreC_2"/>
</dbReference>
<dbReference type="PANTHER" id="PTHR34138">
    <property type="entry name" value="CELL SHAPE-DETERMINING PROTEIN MREC"/>
    <property type="match status" value="1"/>
</dbReference>
<dbReference type="Proteomes" id="UP001193389">
    <property type="component" value="Chromosome"/>
</dbReference>
<sequence length="262" mass="29376">MMFLVLEAISFSLIVSLNNYQRVAFVNSSNDIVGTLYERFSHFDDYFSLSRTNARLAAENASLHKQLEFRIRNQEKYPINRPDTVDAPAYYFTSAKVISNSVNKQFNYISLNKGSRQGIKPDMGVISADGVVGVITNVSPNYSTGLSLLNKRLSIPAKINKNNYFGALVWDGEHANTADLKEIPFHIIVNVGDTVVTSGYSSIFPEGIMIGTIKNFDVESGTNFYNIKVELSTNFRTLKYVEVVKNTKQDELKRLESNNVGE</sequence>